<dbReference type="RefSeq" id="XP_022577683.1">
    <property type="nucleotide sequence ID" value="XM_022724122.1"/>
</dbReference>
<dbReference type="Proteomes" id="UP000184188">
    <property type="component" value="Unassembled WGS sequence"/>
</dbReference>
<gene>
    <name evidence="1" type="ORF">ASPZODRAFT_136733</name>
</gene>
<dbReference type="AlphaFoldDB" id="A0A1L9S7N7"/>
<dbReference type="EMBL" id="KV878354">
    <property type="protein sequence ID" value="OJJ43173.1"/>
    <property type="molecule type" value="Genomic_DNA"/>
</dbReference>
<proteinExistence type="predicted"/>
<dbReference type="VEuPathDB" id="FungiDB:ASPZODRAFT_136733"/>
<evidence type="ECO:0000313" key="2">
    <source>
        <dbReference type="Proteomes" id="UP000184188"/>
    </source>
</evidence>
<sequence>MGVPIVEPDKGTYNTLWAMGVARETLVSGGYYKPVGVLSKTDATAESGRGVF</sequence>
<reference evidence="2" key="1">
    <citation type="journal article" date="2017" name="Genome Biol.">
        <title>Comparative genomics reveals high biological diversity and specific adaptations in the industrially and medically important fungal genus Aspergillus.</title>
        <authorList>
            <person name="de Vries R.P."/>
            <person name="Riley R."/>
            <person name="Wiebenga A."/>
            <person name="Aguilar-Osorio G."/>
            <person name="Amillis S."/>
            <person name="Uchima C.A."/>
            <person name="Anderluh G."/>
            <person name="Asadollahi M."/>
            <person name="Askin M."/>
            <person name="Barry K."/>
            <person name="Battaglia E."/>
            <person name="Bayram O."/>
            <person name="Benocci T."/>
            <person name="Braus-Stromeyer S.A."/>
            <person name="Caldana C."/>
            <person name="Canovas D."/>
            <person name="Cerqueira G.C."/>
            <person name="Chen F."/>
            <person name="Chen W."/>
            <person name="Choi C."/>
            <person name="Clum A."/>
            <person name="Dos Santos R.A."/>
            <person name="Damasio A.R."/>
            <person name="Diallinas G."/>
            <person name="Emri T."/>
            <person name="Fekete E."/>
            <person name="Flipphi M."/>
            <person name="Freyberg S."/>
            <person name="Gallo A."/>
            <person name="Gournas C."/>
            <person name="Habgood R."/>
            <person name="Hainaut M."/>
            <person name="Harispe M.L."/>
            <person name="Henrissat B."/>
            <person name="Hilden K.S."/>
            <person name="Hope R."/>
            <person name="Hossain A."/>
            <person name="Karabika E."/>
            <person name="Karaffa L."/>
            <person name="Karanyi Z."/>
            <person name="Krasevec N."/>
            <person name="Kuo A."/>
            <person name="Kusch H."/>
            <person name="LaButti K."/>
            <person name="Lagendijk E.L."/>
            <person name="Lapidus A."/>
            <person name="Levasseur A."/>
            <person name="Lindquist E."/>
            <person name="Lipzen A."/>
            <person name="Logrieco A.F."/>
            <person name="MacCabe A."/>
            <person name="Maekelae M.R."/>
            <person name="Malavazi I."/>
            <person name="Melin P."/>
            <person name="Meyer V."/>
            <person name="Mielnichuk N."/>
            <person name="Miskei M."/>
            <person name="Molnar A.P."/>
            <person name="Mule G."/>
            <person name="Ngan C.Y."/>
            <person name="Orejas M."/>
            <person name="Orosz E."/>
            <person name="Ouedraogo J.P."/>
            <person name="Overkamp K.M."/>
            <person name="Park H.-S."/>
            <person name="Perrone G."/>
            <person name="Piumi F."/>
            <person name="Punt P.J."/>
            <person name="Ram A.F."/>
            <person name="Ramon A."/>
            <person name="Rauscher S."/>
            <person name="Record E."/>
            <person name="Riano-Pachon D.M."/>
            <person name="Robert V."/>
            <person name="Roehrig J."/>
            <person name="Ruller R."/>
            <person name="Salamov A."/>
            <person name="Salih N.S."/>
            <person name="Samson R.A."/>
            <person name="Sandor E."/>
            <person name="Sanguinetti M."/>
            <person name="Schuetze T."/>
            <person name="Sepcic K."/>
            <person name="Shelest E."/>
            <person name="Sherlock G."/>
            <person name="Sophianopoulou V."/>
            <person name="Squina F.M."/>
            <person name="Sun H."/>
            <person name="Susca A."/>
            <person name="Todd R.B."/>
            <person name="Tsang A."/>
            <person name="Unkles S.E."/>
            <person name="van de Wiele N."/>
            <person name="van Rossen-Uffink D."/>
            <person name="Oliveira J.V."/>
            <person name="Vesth T.C."/>
            <person name="Visser J."/>
            <person name="Yu J.-H."/>
            <person name="Zhou M."/>
            <person name="Andersen M.R."/>
            <person name="Archer D.B."/>
            <person name="Baker S.E."/>
            <person name="Benoit I."/>
            <person name="Brakhage A.A."/>
            <person name="Braus G.H."/>
            <person name="Fischer R."/>
            <person name="Frisvad J.C."/>
            <person name="Goldman G.H."/>
            <person name="Houbraken J."/>
            <person name="Oakley B."/>
            <person name="Pocsi I."/>
            <person name="Scazzocchio C."/>
            <person name="Seiboth B."/>
            <person name="vanKuyk P.A."/>
            <person name="Wortman J."/>
            <person name="Dyer P.S."/>
            <person name="Grigoriev I.V."/>
        </authorList>
    </citation>
    <scope>NUCLEOTIDE SEQUENCE [LARGE SCALE GENOMIC DNA]</scope>
    <source>
        <strain evidence="2">CBS 506.65</strain>
    </source>
</reference>
<protein>
    <submittedName>
        <fullName evidence="1">Uncharacterized protein</fullName>
    </submittedName>
</protein>
<accession>A0A1L9S7N7</accession>
<dbReference type="OrthoDB" id="191139at2759"/>
<keyword evidence="2" id="KW-1185">Reference proteome</keyword>
<evidence type="ECO:0000313" key="1">
    <source>
        <dbReference type="EMBL" id="OJJ43173.1"/>
    </source>
</evidence>
<dbReference type="GeneID" id="34610587"/>
<name>A0A1L9S7N7_9EURO</name>
<organism evidence="1 2">
    <name type="scientific">Penicilliopsis zonata CBS 506.65</name>
    <dbReference type="NCBI Taxonomy" id="1073090"/>
    <lineage>
        <taxon>Eukaryota</taxon>
        <taxon>Fungi</taxon>
        <taxon>Dikarya</taxon>
        <taxon>Ascomycota</taxon>
        <taxon>Pezizomycotina</taxon>
        <taxon>Eurotiomycetes</taxon>
        <taxon>Eurotiomycetidae</taxon>
        <taxon>Eurotiales</taxon>
        <taxon>Aspergillaceae</taxon>
        <taxon>Penicilliopsis</taxon>
    </lineage>
</organism>